<gene>
    <name evidence="1" type="ORF">FHR99_000145</name>
</gene>
<dbReference type="SUPFAM" id="SSF51735">
    <property type="entry name" value="NAD(P)-binding Rossmann-fold domains"/>
    <property type="match status" value="1"/>
</dbReference>
<dbReference type="GO" id="GO:0016491">
    <property type="term" value="F:oxidoreductase activity"/>
    <property type="evidence" value="ECO:0007669"/>
    <property type="project" value="TreeGrafter"/>
</dbReference>
<dbReference type="PRINTS" id="PR00081">
    <property type="entry name" value="GDHRDH"/>
</dbReference>
<dbReference type="PANTHER" id="PTHR43544:SF12">
    <property type="entry name" value="NAD(P)-BINDING ROSSMANN-FOLD SUPERFAMILY PROTEIN"/>
    <property type="match status" value="1"/>
</dbReference>
<evidence type="ECO:0000313" key="2">
    <source>
        <dbReference type="Proteomes" id="UP000537130"/>
    </source>
</evidence>
<dbReference type="RefSeq" id="WP_183408625.1">
    <property type="nucleotide sequence ID" value="NZ_JACHWY010000001.1"/>
</dbReference>
<dbReference type="GO" id="GO:0005737">
    <property type="term" value="C:cytoplasm"/>
    <property type="evidence" value="ECO:0007669"/>
    <property type="project" value="TreeGrafter"/>
</dbReference>
<evidence type="ECO:0000313" key="1">
    <source>
        <dbReference type="EMBL" id="MBB3045909.1"/>
    </source>
</evidence>
<accession>A0A7W4W1Y8</accession>
<sequence length="235" mass="26321">MKIVIVGGSGGIGLAIVKQALQYYPEAYIIATWRTRQPDFTHQRLRWHPLDAANEKAVAEMAEQLGSVTILINAIGLLHTPDHRPEKTIREFDPVFFQENMAANTLPSILLAKYFMKSLRSDNPSWFISLSARVGSISDNHLGGWLSYRASKAALNMAVKTIAIEWKVKLPNCCVLLFHPGTTDSALSQPFHRNLPEGQLHSPNYTAETLMETIKESRPEDSGRFVSFDGNDVDW</sequence>
<keyword evidence="2" id="KW-1185">Reference proteome</keyword>
<dbReference type="AlphaFoldDB" id="A0A7W4W1Y8"/>
<dbReference type="Gene3D" id="3.40.50.720">
    <property type="entry name" value="NAD(P)-binding Rossmann-like Domain"/>
    <property type="match status" value="1"/>
</dbReference>
<dbReference type="EMBL" id="JACHWY010000001">
    <property type="protein sequence ID" value="MBB3045909.1"/>
    <property type="molecule type" value="Genomic_DNA"/>
</dbReference>
<reference evidence="1 2" key="1">
    <citation type="submission" date="2020-08" db="EMBL/GenBank/DDBJ databases">
        <title>Genomic Encyclopedia of Type Strains, Phase III (KMG-III): the genomes of soil and plant-associated and newly described type strains.</title>
        <authorList>
            <person name="Whitman W."/>
        </authorList>
    </citation>
    <scope>NUCLEOTIDE SEQUENCE [LARGE SCALE GENOMIC DNA]</scope>
    <source>
        <strain evidence="1 2">CECT 8654</strain>
    </source>
</reference>
<dbReference type="PANTHER" id="PTHR43544">
    <property type="entry name" value="SHORT-CHAIN DEHYDROGENASE/REDUCTASE"/>
    <property type="match status" value="1"/>
</dbReference>
<protein>
    <submittedName>
        <fullName evidence="1">NAD(P)-dependent dehydrogenase (Short-subunit alcohol dehydrogenase family)</fullName>
    </submittedName>
</protein>
<name>A0A7W4W1Y8_9GAMM</name>
<dbReference type="InterPro" id="IPR051468">
    <property type="entry name" value="Fungal_SecMetab_SDRs"/>
</dbReference>
<dbReference type="InterPro" id="IPR002347">
    <property type="entry name" value="SDR_fam"/>
</dbReference>
<dbReference type="Pfam" id="PF00106">
    <property type="entry name" value="adh_short"/>
    <property type="match status" value="1"/>
</dbReference>
<dbReference type="Proteomes" id="UP000537130">
    <property type="component" value="Unassembled WGS sequence"/>
</dbReference>
<comment type="caution">
    <text evidence="1">The sequence shown here is derived from an EMBL/GenBank/DDBJ whole genome shotgun (WGS) entry which is preliminary data.</text>
</comment>
<dbReference type="InterPro" id="IPR036291">
    <property type="entry name" value="NAD(P)-bd_dom_sf"/>
</dbReference>
<organism evidence="1 2">
    <name type="scientific">Litorivivens lipolytica</name>
    <dbReference type="NCBI Taxonomy" id="1524264"/>
    <lineage>
        <taxon>Bacteria</taxon>
        <taxon>Pseudomonadati</taxon>
        <taxon>Pseudomonadota</taxon>
        <taxon>Gammaproteobacteria</taxon>
        <taxon>Litorivivens</taxon>
    </lineage>
</organism>
<proteinExistence type="predicted"/>